<organism evidence="3 4">
    <name type="scientific">Candidatus Gallilactobacillus intestinavium</name>
    <dbReference type="NCBI Taxonomy" id="2840838"/>
    <lineage>
        <taxon>Bacteria</taxon>
        <taxon>Bacillati</taxon>
        <taxon>Bacillota</taxon>
        <taxon>Bacilli</taxon>
        <taxon>Lactobacillales</taxon>
        <taxon>Lactobacillaceae</taxon>
        <taxon>Lactobacillaceae incertae sedis</taxon>
        <taxon>Candidatus Gallilactobacillus</taxon>
    </lineage>
</organism>
<dbReference type="EMBL" id="JADIMP010000005">
    <property type="protein sequence ID" value="MBO8440849.1"/>
    <property type="molecule type" value="Genomic_DNA"/>
</dbReference>
<protein>
    <submittedName>
        <fullName evidence="3">DUF4767 domain-containing protein</fullName>
    </submittedName>
</protein>
<dbReference type="Proteomes" id="UP000823614">
    <property type="component" value="Unassembled WGS sequence"/>
</dbReference>
<evidence type="ECO:0000259" key="2">
    <source>
        <dbReference type="Pfam" id="PF15983"/>
    </source>
</evidence>
<dbReference type="Pfam" id="PF15983">
    <property type="entry name" value="DUF4767"/>
    <property type="match status" value="1"/>
</dbReference>
<feature type="compositionally biased region" description="Polar residues" evidence="1">
    <location>
        <begin position="202"/>
        <end position="217"/>
    </location>
</feature>
<name>A0A9D9H7V9_9LACO</name>
<proteinExistence type="predicted"/>
<gene>
    <name evidence="3" type="ORF">IAA89_00125</name>
</gene>
<dbReference type="AlphaFoldDB" id="A0A9D9H7V9"/>
<evidence type="ECO:0000313" key="3">
    <source>
        <dbReference type="EMBL" id="MBO8440849.1"/>
    </source>
</evidence>
<feature type="domain" description="DUF4767" evidence="2">
    <location>
        <begin position="63"/>
        <end position="197"/>
    </location>
</feature>
<reference evidence="3" key="1">
    <citation type="submission" date="2020-10" db="EMBL/GenBank/DDBJ databases">
        <authorList>
            <person name="Gilroy R."/>
        </authorList>
    </citation>
    <scope>NUCLEOTIDE SEQUENCE</scope>
    <source>
        <strain evidence="3">C6-149</strain>
    </source>
</reference>
<reference evidence="3" key="2">
    <citation type="journal article" date="2021" name="PeerJ">
        <title>Extensive microbial diversity within the chicken gut microbiome revealed by metagenomics and culture.</title>
        <authorList>
            <person name="Gilroy R."/>
            <person name="Ravi A."/>
            <person name="Getino M."/>
            <person name="Pursley I."/>
            <person name="Horton D.L."/>
            <person name="Alikhan N.F."/>
            <person name="Baker D."/>
            <person name="Gharbi K."/>
            <person name="Hall N."/>
            <person name="Watson M."/>
            <person name="Adriaenssens E.M."/>
            <person name="Foster-Nyarko E."/>
            <person name="Jarju S."/>
            <person name="Secka A."/>
            <person name="Antonio M."/>
            <person name="Oren A."/>
            <person name="Chaudhuri R.R."/>
            <person name="La Ragione R."/>
            <person name="Hildebrand F."/>
            <person name="Pallen M.J."/>
        </authorList>
    </citation>
    <scope>NUCLEOTIDE SEQUENCE</scope>
    <source>
        <strain evidence="3">C6-149</strain>
    </source>
</reference>
<dbReference type="PROSITE" id="PS51257">
    <property type="entry name" value="PROKAR_LIPOPROTEIN"/>
    <property type="match status" value="1"/>
</dbReference>
<evidence type="ECO:0000256" key="1">
    <source>
        <dbReference type="SAM" id="MobiDB-lite"/>
    </source>
</evidence>
<sequence length="308" mass="34692">MDKKAILESLMIGTLGLSLAGCGNNASKHGDIKKKEDNTEVVSSKKKALNQNSVSQKQKIDTSLWNDNKSEKLNTYIMSWEKTLNQDYAEYGPKNPLNYMGYEYPTIFPQQKVTVKGQPVTVEWSNNGKGDKDYEVVAIYSDLGKTQDPSPHLYFFTIHNGQPVVLITQQTQGNDNNTVDFHPTANQDLADAFTAIVNGQTPRAVNDQSQNSTNQENDQSKDPGKQGNGQLYDPRTKTFAGYHDIHELWNSGHTLSGYLMDVCGYNSDQVYEYIKQHFDEIRPFLGSGELQFYYQKQNSQNENSDSNS</sequence>
<feature type="region of interest" description="Disordered" evidence="1">
    <location>
        <begin position="202"/>
        <end position="235"/>
    </location>
</feature>
<comment type="caution">
    <text evidence="3">The sequence shown here is derived from an EMBL/GenBank/DDBJ whole genome shotgun (WGS) entry which is preliminary data.</text>
</comment>
<evidence type="ECO:0000313" key="4">
    <source>
        <dbReference type="Proteomes" id="UP000823614"/>
    </source>
</evidence>
<accession>A0A9D9H7V9</accession>
<dbReference type="InterPro" id="IPR031927">
    <property type="entry name" value="DUF4767"/>
</dbReference>